<organism evidence="2 3">
    <name type="scientific">Candidatus Woesebacteria bacterium RIFOXYD1_FULL_43_18</name>
    <dbReference type="NCBI Taxonomy" id="1802551"/>
    <lineage>
        <taxon>Bacteria</taxon>
        <taxon>Candidatus Woeseibacteriota</taxon>
    </lineage>
</organism>
<evidence type="ECO:0000313" key="2">
    <source>
        <dbReference type="EMBL" id="OGM88192.1"/>
    </source>
</evidence>
<feature type="compositionally biased region" description="Low complexity" evidence="1">
    <location>
        <begin position="53"/>
        <end position="69"/>
    </location>
</feature>
<dbReference type="EMBL" id="MGIL01000015">
    <property type="protein sequence ID" value="OGM88192.1"/>
    <property type="molecule type" value="Genomic_DNA"/>
</dbReference>
<gene>
    <name evidence="2" type="ORF">A2573_02155</name>
</gene>
<feature type="region of interest" description="Disordered" evidence="1">
    <location>
        <begin position="51"/>
        <end position="75"/>
    </location>
</feature>
<comment type="caution">
    <text evidence="2">The sequence shown here is derived from an EMBL/GenBank/DDBJ whole genome shotgun (WGS) entry which is preliminary data.</text>
</comment>
<sequence length="469" mass="52111">METKKGISRGNFIKLLGIAGGASIISACEKIINPPQSTPTGAITPEVDVQHSTAPTETTQPTPTLEPTANPTPTETVEPVISLTDVEFQGKSDEELKTIAPKAKTQELGFIDGTELTPDVVVRGGKGANYILYKNLNTKNIELAWNAETGTQEHAIYATYEKEIAGEVYKGIPCLFLTDQTVLDETGGGGWLGLNPEFPDAEKRLGDAFQAALGMYYWASKIQPAIVNYAFEKGLPNFEEIPGYENLRHELENIKDRTYQSQYVGYNKAPGYLRDKIAAFMRDKFLVSLATSKTTGESMDVQFKAKRATRVDLAKQKIIVTKFFCSGEHKLGNWLIWTDIVFGYKIPSFRFITQTESDAVTLLVDQIKYDRSNYLYGGHIVGFLRYFFGDNLFIGLPYIPGQAPYETMTLGSSDYTTGFATTLCPPELQPEIIQQHYASFGMPGFTDKYSYDRAFPGQQSALKFYKSAQ</sequence>
<evidence type="ECO:0000256" key="1">
    <source>
        <dbReference type="SAM" id="MobiDB-lite"/>
    </source>
</evidence>
<evidence type="ECO:0000313" key="3">
    <source>
        <dbReference type="Proteomes" id="UP000177596"/>
    </source>
</evidence>
<reference evidence="2 3" key="1">
    <citation type="journal article" date="2016" name="Nat. Commun.">
        <title>Thousands of microbial genomes shed light on interconnected biogeochemical processes in an aquifer system.</title>
        <authorList>
            <person name="Anantharaman K."/>
            <person name="Brown C.T."/>
            <person name="Hug L.A."/>
            <person name="Sharon I."/>
            <person name="Castelle C.J."/>
            <person name="Probst A.J."/>
            <person name="Thomas B.C."/>
            <person name="Singh A."/>
            <person name="Wilkins M.J."/>
            <person name="Karaoz U."/>
            <person name="Brodie E.L."/>
            <person name="Williams K.H."/>
            <person name="Hubbard S.S."/>
            <person name="Banfield J.F."/>
        </authorList>
    </citation>
    <scope>NUCLEOTIDE SEQUENCE [LARGE SCALE GENOMIC DNA]</scope>
</reference>
<name>A0A1F8DIF3_9BACT</name>
<dbReference type="AlphaFoldDB" id="A0A1F8DIF3"/>
<accession>A0A1F8DIF3</accession>
<dbReference type="Proteomes" id="UP000177596">
    <property type="component" value="Unassembled WGS sequence"/>
</dbReference>
<dbReference type="PROSITE" id="PS51257">
    <property type="entry name" value="PROKAR_LIPOPROTEIN"/>
    <property type="match status" value="1"/>
</dbReference>
<proteinExistence type="predicted"/>
<protein>
    <submittedName>
        <fullName evidence="2">Uncharacterized protein</fullName>
    </submittedName>
</protein>